<keyword evidence="2" id="KW-0479">Metal-binding</keyword>
<reference evidence="6 7" key="1">
    <citation type="submission" date="2024-02" db="EMBL/GenBank/DDBJ databases">
        <title>High-quality chromosome-scale genome assembly of Pensacola bahiagrass (Paspalum notatum Flugge var. saurae).</title>
        <authorList>
            <person name="Vega J.M."/>
            <person name="Podio M."/>
            <person name="Orjuela J."/>
            <person name="Siena L.A."/>
            <person name="Pessino S.C."/>
            <person name="Combes M.C."/>
            <person name="Mariac C."/>
            <person name="Albertini E."/>
            <person name="Pupilli F."/>
            <person name="Ortiz J.P.A."/>
            <person name="Leblanc O."/>
        </authorList>
    </citation>
    <scope>NUCLEOTIDE SEQUENCE [LARGE SCALE GENOMIC DNA]</scope>
    <source>
        <strain evidence="6">R1</strain>
        <tissue evidence="6">Leaf</tissue>
    </source>
</reference>
<evidence type="ECO:0000256" key="4">
    <source>
        <dbReference type="ARBA" id="ARBA00022833"/>
    </source>
</evidence>
<evidence type="ECO:0000256" key="1">
    <source>
        <dbReference type="ARBA" id="ARBA00004123"/>
    </source>
</evidence>
<evidence type="ECO:0000256" key="3">
    <source>
        <dbReference type="ARBA" id="ARBA00022771"/>
    </source>
</evidence>
<dbReference type="AlphaFoldDB" id="A0AAQ3PJ91"/>
<dbReference type="InterPro" id="IPR052035">
    <property type="entry name" value="ZnF_BED_domain_contain"/>
</dbReference>
<evidence type="ECO:0000256" key="2">
    <source>
        <dbReference type="ARBA" id="ARBA00022723"/>
    </source>
</evidence>
<gene>
    <name evidence="6" type="ORF">U9M48_003988</name>
</gene>
<sequence>MANLNPLFKMPCRTTARNVCMRAFQEKKTELNDITPHNGIELFNQINNCIQDWSTEDKLFGTTQDNAAANNTMVDLLKQKLMSKKYLPPDVDLLHHQCAAHVFNLIVKNVLKFVKPTVVNICESVKYIRSSQSRKQTLKEIVA</sequence>
<dbReference type="PANTHER" id="PTHR46481">
    <property type="entry name" value="ZINC FINGER BED DOMAIN-CONTAINING PROTEIN 4"/>
    <property type="match status" value="1"/>
</dbReference>
<dbReference type="GO" id="GO:0008270">
    <property type="term" value="F:zinc ion binding"/>
    <property type="evidence" value="ECO:0007669"/>
    <property type="project" value="UniProtKB-KW"/>
</dbReference>
<protein>
    <submittedName>
        <fullName evidence="6">Uncharacterized protein</fullName>
    </submittedName>
</protein>
<proteinExistence type="predicted"/>
<keyword evidence="3" id="KW-0863">Zinc-finger</keyword>
<evidence type="ECO:0000313" key="6">
    <source>
        <dbReference type="EMBL" id="WVZ52994.1"/>
    </source>
</evidence>
<dbReference type="EMBL" id="CP144745">
    <property type="protein sequence ID" value="WVZ52994.1"/>
    <property type="molecule type" value="Genomic_DNA"/>
</dbReference>
<dbReference type="InterPro" id="IPR012337">
    <property type="entry name" value="RNaseH-like_sf"/>
</dbReference>
<comment type="subcellular location">
    <subcellularLocation>
        <location evidence="1">Nucleus</location>
    </subcellularLocation>
</comment>
<name>A0AAQ3PJ91_PASNO</name>
<dbReference type="PANTHER" id="PTHR46481:SF10">
    <property type="entry name" value="ZINC FINGER BED DOMAIN-CONTAINING PROTEIN 39"/>
    <property type="match status" value="1"/>
</dbReference>
<organism evidence="6 7">
    <name type="scientific">Paspalum notatum var. saurae</name>
    <dbReference type="NCBI Taxonomy" id="547442"/>
    <lineage>
        <taxon>Eukaryota</taxon>
        <taxon>Viridiplantae</taxon>
        <taxon>Streptophyta</taxon>
        <taxon>Embryophyta</taxon>
        <taxon>Tracheophyta</taxon>
        <taxon>Spermatophyta</taxon>
        <taxon>Magnoliopsida</taxon>
        <taxon>Liliopsida</taxon>
        <taxon>Poales</taxon>
        <taxon>Poaceae</taxon>
        <taxon>PACMAD clade</taxon>
        <taxon>Panicoideae</taxon>
        <taxon>Andropogonodae</taxon>
        <taxon>Paspaleae</taxon>
        <taxon>Paspalinae</taxon>
        <taxon>Paspalum</taxon>
    </lineage>
</organism>
<dbReference type="SUPFAM" id="SSF53098">
    <property type="entry name" value="Ribonuclease H-like"/>
    <property type="match status" value="1"/>
</dbReference>
<dbReference type="Proteomes" id="UP001341281">
    <property type="component" value="Chromosome 01"/>
</dbReference>
<dbReference type="GO" id="GO:0005634">
    <property type="term" value="C:nucleus"/>
    <property type="evidence" value="ECO:0007669"/>
    <property type="project" value="UniProtKB-SubCell"/>
</dbReference>
<keyword evidence="7" id="KW-1185">Reference proteome</keyword>
<accession>A0AAQ3PJ91</accession>
<keyword evidence="4" id="KW-0862">Zinc</keyword>
<keyword evidence="5" id="KW-0539">Nucleus</keyword>
<evidence type="ECO:0000313" key="7">
    <source>
        <dbReference type="Proteomes" id="UP001341281"/>
    </source>
</evidence>
<evidence type="ECO:0000256" key="5">
    <source>
        <dbReference type="ARBA" id="ARBA00023242"/>
    </source>
</evidence>